<dbReference type="InterPro" id="IPR033060">
    <property type="entry name" value="INTS7"/>
</dbReference>
<evidence type="ECO:0000313" key="10">
    <source>
        <dbReference type="Proteomes" id="UP000708208"/>
    </source>
</evidence>
<feature type="domain" description="Integrator complex subunit 7 N-terminal" evidence="7">
    <location>
        <begin position="25"/>
        <end position="561"/>
    </location>
</feature>
<dbReference type="OrthoDB" id="1921953at2759"/>
<accession>A0A8J2NT69</accession>
<evidence type="ECO:0000256" key="4">
    <source>
        <dbReference type="ARBA" id="ARBA00023242"/>
    </source>
</evidence>
<feature type="region of interest" description="Disordered" evidence="5">
    <location>
        <begin position="975"/>
        <end position="1019"/>
    </location>
</feature>
<dbReference type="InterPro" id="IPR056516">
    <property type="entry name" value="INTS7_N"/>
</dbReference>
<evidence type="ECO:0000259" key="7">
    <source>
        <dbReference type="Pfam" id="PF24436"/>
    </source>
</evidence>
<evidence type="ECO:0000256" key="3">
    <source>
        <dbReference type="ARBA" id="ARBA00022490"/>
    </source>
</evidence>
<feature type="domain" description="Integrator complex subunit 7 helical bundle" evidence="8">
    <location>
        <begin position="564"/>
        <end position="740"/>
    </location>
</feature>
<comment type="subcellular location">
    <subcellularLocation>
        <location evidence="2">Cytoplasm</location>
    </subcellularLocation>
    <subcellularLocation>
        <location evidence="1">Nucleus</location>
    </subcellularLocation>
</comment>
<dbReference type="Pfam" id="PF24437">
    <property type="entry name" value="INTS7_HB"/>
    <property type="match status" value="1"/>
</dbReference>
<evidence type="ECO:0000256" key="2">
    <source>
        <dbReference type="ARBA" id="ARBA00004496"/>
    </source>
</evidence>
<dbReference type="GO" id="GO:0005737">
    <property type="term" value="C:cytoplasm"/>
    <property type="evidence" value="ECO:0007669"/>
    <property type="project" value="UniProtKB-SubCell"/>
</dbReference>
<keyword evidence="4" id="KW-0539">Nucleus</keyword>
<dbReference type="AlphaFoldDB" id="A0A8J2NT69"/>
<keyword evidence="3" id="KW-0963">Cytoplasm</keyword>
<feature type="domain" description="Integrator complex subunit 7 C-terminal" evidence="6">
    <location>
        <begin position="829"/>
        <end position="958"/>
    </location>
</feature>
<dbReference type="GO" id="GO:0032039">
    <property type="term" value="C:integrator complex"/>
    <property type="evidence" value="ECO:0007669"/>
    <property type="project" value="InterPro"/>
</dbReference>
<sequence length="1019" mass="113423">MLRPNTLTEMGLGLGEPEMDANSALTELDKGLRSPKPGEQCEAIVRFPNLFEKYPFPILINSAFLKLADVFRTSTNFLRIWVLRVCQQSERHLDKIINVDEFVRRIFSVIHSNDPIARALTLRTLGSLSGLIPERKHVHHSIRVSLDSSDTVEVSAAIYAATCFAKRSKTFANTMCTKISSMIKRISTPNDLKLRLIPIFKHMHHDVTVASTVHGFCQEILEHYPSKEFVITTLHTMTELAAATLSNLKEQVTFLVNYLDDPRLIVKLCVLEDLKYLGKKGGHLWEAHDISTLIKSVQKYKSQEGESMETDEASDEDKDSEEKKIVSYSLDVIKSLTTSSAILNCLYLPDSVLKIFLRNCIESSERDVALKTVHISTSIAVNWKNETLLNSSINLVEMTVAGLDALLNDLSSAASNPMTEGDIKRLESDWERCLSYGVLLCKATPSKCSWFCTALINLLKHGKFSAKTRNIISQAIGAIGDFRPEAVQSILPDILLFLENLEPEQIQAENNTVVCLVAVILQSHQKYVMGERVFTIVSKILNSSNCWDKYRIARNSFRYGQPTLASKALDGLSSKVSSENFYYWMSALYNISRAEASVADSQAVPNLQTRLNQSCTLYLQAVMSLRAASSPSVSMQFQIEYMRIRSEMFVAFMNFLSACGTLQFSPPPAIAPTIAAVSRDDLLKSGRVVTQLRKSIRDFQTVSELYGRLYQTAFDADNDTLMNLTILQQLCLIIARGIETLVFSKDHPSVTLQDQFFTFNEESSSSTLHLLIKSCNEAMKILKGLKDSPINAVTHQHLETIKEAVRILVETPLPYPRFFFQNLQTTRVKIAVSPQPRTPGENVSVILGNNLALKVEGVIHQTTAGTKGSSKGNFTDYESSKGFRRPKAIRMTVVSTPVQSTRAHLVDTKLATEATTIVKEVYPHKDFFTAQFLLGSWSNGLYTVTVDTALIDYDGRVWLTGPRATLGIRVLSSDLQQNTQPISENKPGTPTGGMPPAMARPGPSGTPSHMVPSGSIPRY</sequence>
<evidence type="ECO:0000256" key="5">
    <source>
        <dbReference type="SAM" id="MobiDB-lite"/>
    </source>
</evidence>
<keyword evidence="10" id="KW-1185">Reference proteome</keyword>
<protein>
    <recommendedName>
        <fullName evidence="11">Integrator complex subunit 7</fullName>
    </recommendedName>
</protein>
<dbReference type="InterPro" id="IPR056517">
    <property type="entry name" value="INTS7_HB"/>
</dbReference>
<name>A0A8J2NT69_9HEXA</name>
<dbReference type="EMBL" id="CAJVCH010117586">
    <property type="protein sequence ID" value="CAG7725102.1"/>
    <property type="molecule type" value="Genomic_DNA"/>
</dbReference>
<dbReference type="PANTHER" id="PTHR13322">
    <property type="entry name" value="C1ORF73 PROTEIN"/>
    <property type="match status" value="1"/>
</dbReference>
<dbReference type="InterPro" id="IPR054519">
    <property type="entry name" value="INTS7_C"/>
</dbReference>
<dbReference type="PANTHER" id="PTHR13322:SF2">
    <property type="entry name" value="INTEGRATOR COMPLEX SUBUNIT 7"/>
    <property type="match status" value="1"/>
</dbReference>
<gene>
    <name evidence="9" type="ORF">AFUS01_LOCUS14082</name>
</gene>
<evidence type="ECO:0008006" key="11">
    <source>
        <dbReference type="Google" id="ProtNLM"/>
    </source>
</evidence>
<evidence type="ECO:0000313" key="9">
    <source>
        <dbReference type="EMBL" id="CAG7725102.1"/>
    </source>
</evidence>
<proteinExistence type="predicted"/>
<dbReference type="Pfam" id="PF24436">
    <property type="entry name" value="INTS7_N"/>
    <property type="match status" value="1"/>
</dbReference>
<evidence type="ECO:0000259" key="8">
    <source>
        <dbReference type="Pfam" id="PF24437"/>
    </source>
</evidence>
<evidence type="ECO:0000259" key="6">
    <source>
        <dbReference type="Pfam" id="PF22965"/>
    </source>
</evidence>
<reference evidence="9" key="1">
    <citation type="submission" date="2021-06" db="EMBL/GenBank/DDBJ databases">
        <authorList>
            <person name="Hodson N. C."/>
            <person name="Mongue J. A."/>
            <person name="Jaron S. K."/>
        </authorList>
    </citation>
    <scope>NUCLEOTIDE SEQUENCE</scope>
</reference>
<feature type="compositionally biased region" description="Low complexity" evidence="5">
    <location>
        <begin position="987"/>
        <end position="1005"/>
    </location>
</feature>
<comment type="caution">
    <text evidence="9">The sequence shown here is derived from an EMBL/GenBank/DDBJ whole genome shotgun (WGS) entry which is preliminary data.</text>
</comment>
<evidence type="ECO:0000256" key="1">
    <source>
        <dbReference type="ARBA" id="ARBA00004123"/>
    </source>
</evidence>
<dbReference type="GO" id="GO:0034472">
    <property type="term" value="P:snRNA 3'-end processing"/>
    <property type="evidence" value="ECO:0007669"/>
    <property type="project" value="TreeGrafter"/>
</dbReference>
<organism evidence="9 10">
    <name type="scientific">Allacma fusca</name>
    <dbReference type="NCBI Taxonomy" id="39272"/>
    <lineage>
        <taxon>Eukaryota</taxon>
        <taxon>Metazoa</taxon>
        <taxon>Ecdysozoa</taxon>
        <taxon>Arthropoda</taxon>
        <taxon>Hexapoda</taxon>
        <taxon>Collembola</taxon>
        <taxon>Symphypleona</taxon>
        <taxon>Sminthuridae</taxon>
        <taxon>Allacma</taxon>
    </lineage>
</organism>
<dbReference type="Proteomes" id="UP000708208">
    <property type="component" value="Unassembled WGS sequence"/>
</dbReference>
<dbReference type="Pfam" id="PF22965">
    <property type="entry name" value="INTS7_C"/>
    <property type="match status" value="1"/>
</dbReference>